<dbReference type="OrthoDB" id="2050690at2"/>
<protein>
    <recommendedName>
        <fullName evidence="4">Pre-peptidase C-terminal domain-containing protein</fullName>
    </recommendedName>
</protein>
<dbReference type="AlphaFoldDB" id="A0A1M7IX00"/>
<feature type="signal peptide" evidence="1">
    <location>
        <begin position="1"/>
        <end position="26"/>
    </location>
</feature>
<dbReference type="Gene3D" id="2.60.120.380">
    <property type="match status" value="2"/>
</dbReference>
<dbReference type="Proteomes" id="UP000184038">
    <property type="component" value="Unassembled WGS sequence"/>
</dbReference>
<keyword evidence="1" id="KW-0732">Signal</keyword>
<evidence type="ECO:0008006" key="4">
    <source>
        <dbReference type="Google" id="ProtNLM"/>
    </source>
</evidence>
<keyword evidence="3" id="KW-1185">Reference proteome</keyword>
<evidence type="ECO:0000313" key="2">
    <source>
        <dbReference type="EMBL" id="SHM45300.1"/>
    </source>
</evidence>
<dbReference type="EMBL" id="FRCP01000010">
    <property type="protein sequence ID" value="SHM45300.1"/>
    <property type="molecule type" value="Genomic_DNA"/>
</dbReference>
<organism evidence="2 3">
    <name type="scientific">Anaerosporobacter mobilis DSM 15930</name>
    <dbReference type="NCBI Taxonomy" id="1120996"/>
    <lineage>
        <taxon>Bacteria</taxon>
        <taxon>Bacillati</taxon>
        <taxon>Bacillota</taxon>
        <taxon>Clostridia</taxon>
        <taxon>Lachnospirales</taxon>
        <taxon>Lachnospiraceae</taxon>
        <taxon>Anaerosporobacter</taxon>
    </lineage>
</organism>
<dbReference type="SUPFAM" id="SSF89260">
    <property type="entry name" value="Collagen-binding domain"/>
    <property type="match status" value="1"/>
</dbReference>
<evidence type="ECO:0000313" key="3">
    <source>
        <dbReference type="Proteomes" id="UP000184038"/>
    </source>
</evidence>
<reference evidence="2 3" key="1">
    <citation type="submission" date="2016-11" db="EMBL/GenBank/DDBJ databases">
        <authorList>
            <person name="Jaros S."/>
            <person name="Januszkiewicz K."/>
            <person name="Wedrychowicz H."/>
        </authorList>
    </citation>
    <scope>NUCLEOTIDE SEQUENCE [LARGE SCALE GENOMIC DNA]</scope>
    <source>
        <strain evidence="2 3">DSM 15930</strain>
    </source>
</reference>
<evidence type="ECO:0000256" key="1">
    <source>
        <dbReference type="SAM" id="SignalP"/>
    </source>
</evidence>
<gene>
    <name evidence="2" type="ORF">SAMN02746066_02006</name>
</gene>
<proteinExistence type="predicted"/>
<sequence>MKKLTRVLLIVLACVGIALPAGKVLATEMTDTTANGSIIDTDTNYEVTEFETNELNITLEEPNYKSYYVDVPNGQSVVVPITLDEKGRLYYIYDFKNEYQDQKSYYLDVYTDAACTQMADYYNYDTYYGELDVTKTGTYYIKFSVMDSTVQQETFNYFKFSSFYVNSRNETLSSGKQVVTAFLSYDKPIYYKVTVSKPGSISFNMQSSKGGNVILCNSKKKAIASECKSTDTDHTFVFAVSKGTYYLKVTSPSYFAYVMQTFKGITDKSGPSKQKAKTLKVDGAIVNALALSTEKSGKADWFKFTNDKKRKTIVDVVGMVSCGGLKIDFYDTKGTSWGSRYFYPANNVDGGVSTIYYVMDGTKKLPEGTYYIKVSKTSAKTNATYSVGVRSK</sequence>
<name>A0A1M7IX00_9FIRM</name>
<feature type="chain" id="PRO_5012364729" description="Pre-peptidase C-terminal domain-containing protein" evidence="1">
    <location>
        <begin position="27"/>
        <end position="392"/>
    </location>
</feature>
<dbReference type="RefSeq" id="WP_139241740.1">
    <property type="nucleotide sequence ID" value="NZ_FRCP01000010.1"/>
</dbReference>
<accession>A0A1M7IX00</accession>